<keyword evidence="2" id="KW-1185">Reference proteome</keyword>
<dbReference type="EMBL" id="CP012502">
    <property type="protein sequence ID" value="AOM81440.1"/>
    <property type="molecule type" value="Genomic_DNA"/>
</dbReference>
<dbReference type="PATRIC" id="fig|632773.3.peg.42"/>
<name>A0A1D7QR54_9BACI</name>
<dbReference type="KEGG" id="bbev:BBEV_0044"/>
<dbReference type="AlphaFoldDB" id="A0A1D7QR54"/>
<reference evidence="1 2" key="1">
    <citation type="submission" date="2015-08" db="EMBL/GenBank/DDBJ databases">
        <title>The complete genome sequence of Bacillus beveridgei MLTeJB.</title>
        <authorList>
            <person name="Hanson T.E."/>
            <person name="Mesa C."/>
            <person name="Basesman S.M."/>
            <person name="Oremland R.S."/>
        </authorList>
    </citation>
    <scope>NUCLEOTIDE SEQUENCE [LARGE SCALE GENOMIC DNA]</scope>
    <source>
        <strain evidence="1 2">MLTeJB</strain>
    </source>
</reference>
<dbReference type="Proteomes" id="UP000094463">
    <property type="component" value="Chromosome"/>
</dbReference>
<evidence type="ECO:0000313" key="1">
    <source>
        <dbReference type="EMBL" id="AOM81440.1"/>
    </source>
</evidence>
<organism evidence="1 2">
    <name type="scientific">Salisediminibacterium beveridgei</name>
    <dbReference type="NCBI Taxonomy" id="632773"/>
    <lineage>
        <taxon>Bacteria</taxon>
        <taxon>Bacillati</taxon>
        <taxon>Bacillota</taxon>
        <taxon>Bacilli</taxon>
        <taxon>Bacillales</taxon>
        <taxon>Bacillaceae</taxon>
        <taxon>Salisediminibacterium</taxon>
    </lineage>
</organism>
<proteinExistence type="predicted"/>
<accession>A0A1D7QR54</accession>
<gene>
    <name evidence="1" type="ORF">BBEV_0044</name>
</gene>
<protein>
    <submittedName>
        <fullName evidence="1">Uncharacterized protein</fullName>
    </submittedName>
</protein>
<evidence type="ECO:0000313" key="2">
    <source>
        <dbReference type="Proteomes" id="UP000094463"/>
    </source>
</evidence>
<sequence>MIELRPKITKHLNGLEGFYGNEYSKLVLDKFKNQVEMDFQIIEKG</sequence>